<feature type="domain" description="CRAL-TRIO" evidence="1">
    <location>
        <begin position="58"/>
        <end position="213"/>
    </location>
</feature>
<dbReference type="SMART" id="SM01100">
    <property type="entry name" value="CRAL_TRIO_N"/>
    <property type="match status" value="2"/>
</dbReference>
<dbReference type="PANTHER" id="PTHR10174">
    <property type="entry name" value="ALPHA-TOCOPHEROL TRANSFER PROTEIN-RELATED"/>
    <property type="match status" value="1"/>
</dbReference>
<dbReference type="Gene3D" id="1.10.8.20">
    <property type="entry name" value="N-terminal domain of phosphatidylinositol transfer protein sec14p"/>
    <property type="match status" value="2"/>
</dbReference>
<evidence type="ECO:0000313" key="3">
    <source>
        <dbReference type="Proteomes" id="UP000887116"/>
    </source>
</evidence>
<dbReference type="Proteomes" id="UP000887116">
    <property type="component" value="Unassembled WGS sequence"/>
</dbReference>
<dbReference type="InterPro" id="IPR011074">
    <property type="entry name" value="CRAL/TRIO_N_dom"/>
</dbReference>
<dbReference type="Gene3D" id="3.40.525.10">
    <property type="entry name" value="CRAL-TRIO lipid binding domain"/>
    <property type="match status" value="2"/>
</dbReference>
<dbReference type="InterPro" id="IPR001251">
    <property type="entry name" value="CRAL-TRIO_dom"/>
</dbReference>
<dbReference type="InterPro" id="IPR036865">
    <property type="entry name" value="CRAL-TRIO_dom_sf"/>
</dbReference>
<evidence type="ECO:0000259" key="1">
    <source>
        <dbReference type="PROSITE" id="PS50191"/>
    </source>
</evidence>
<dbReference type="CDD" id="cd00170">
    <property type="entry name" value="SEC14"/>
    <property type="match status" value="2"/>
</dbReference>
<keyword evidence="3" id="KW-1185">Reference proteome</keyword>
<dbReference type="SUPFAM" id="SSF46938">
    <property type="entry name" value="CRAL/TRIO N-terminal domain"/>
    <property type="match status" value="2"/>
</dbReference>
<dbReference type="EMBL" id="BMAO01025210">
    <property type="protein sequence ID" value="GFR01187.1"/>
    <property type="molecule type" value="Genomic_DNA"/>
</dbReference>
<dbReference type="SMART" id="SM00516">
    <property type="entry name" value="SEC14"/>
    <property type="match status" value="2"/>
</dbReference>
<dbReference type="PROSITE" id="PS50191">
    <property type="entry name" value="CRAL_TRIO"/>
    <property type="match status" value="2"/>
</dbReference>
<reference evidence="2" key="1">
    <citation type="submission" date="2020-07" db="EMBL/GenBank/DDBJ databases">
        <title>Multicomponent nature underlies the extraordinary mechanical properties of spider dragline silk.</title>
        <authorList>
            <person name="Kono N."/>
            <person name="Nakamura H."/>
            <person name="Mori M."/>
            <person name="Yoshida Y."/>
            <person name="Ohtoshi R."/>
            <person name="Malay A.D."/>
            <person name="Moran D.A.P."/>
            <person name="Tomita M."/>
            <person name="Numata K."/>
            <person name="Arakawa K."/>
        </authorList>
    </citation>
    <scope>NUCLEOTIDE SEQUENCE</scope>
</reference>
<dbReference type="GO" id="GO:1902936">
    <property type="term" value="F:phosphatidylinositol bisphosphate binding"/>
    <property type="evidence" value="ECO:0007669"/>
    <property type="project" value="TreeGrafter"/>
</dbReference>
<dbReference type="Pfam" id="PF00650">
    <property type="entry name" value="CRAL_TRIO"/>
    <property type="match status" value="2"/>
</dbReference>
<proteinExistence type="predicted"/>
<feature type="domain" description="CRAL-TRIO" evidence="1">
    <location>
        <begin position="459"/>
        <end position="602"/>
    </location>
</feature>
<organism evidence="2 3">
    <name type="scientific">Trichonephila clavata</name>
    <name type="common">Joro spider</name>
    <name type="synonym">Nephila clavata</name>
    <dbReference type="NCBI Taxonomy" id="2740835"/>
    <lineage>
        <taxon>Eukaryota</taxon>
        <taxon>Metazoa</taxon>
        <taxon>Ecdysozoa</taxon>
        <taxon>Arthropoda</taxon>
        <taxon>Chelicerata</taxon>
        <taxon>Arachnida</taxon>
        <taxon>Araneae</taxon>
        <taxon>Araneomorphae</taxon>
        <taxon>Entelegynae</taxon>
        <taxon>Araneoidea</taxon>
        <taxon>Nephilidae</taxon>
        <taxon>Trichonephila</taxon>
    </lineage>
</organism>
<comment type="caution">
    <text evidence="2">The sequence shown here is derived from an EMBL/GenBank/DDBJ whole genome shotgun (WGS) entry which is preliminary data.</text>
</comment>
<evidence type="ECO:0000313" key="2">
    <source>
        <dbReference type="EMBL" id="GFR01187.1"/>
    </source>
</evidence>
<dbReference type="AlphaFoldDB" id="A0A8X6GBZ8"/>
<accession>A0A8X6GBZ8</accession>
<dbReference type="PANTHER" id="PTHR10174:SF208">
    <property type="entry name" value="CRAL-TRIO DOMAIN-CONTAINING PROTEIN DDB_G0278031"/>
    <property type="match status" value="1"/>
</dbReference>
<dbReference type="InterPro" id="IPR036273">
    <property type="entry name" value="CRAL/TRIO_N_dom_sf"/>
</dbReference>
<name>A0A8X6GBZ8_TRICU</name>
<dbReference type="OrthoDB" id="6682367at2759"/>
<dbReference type="PRINTS" id="PR00180">
    <property type="entry name" value="CRETINALDHBP"/>
</dbReference>
<dbReference type="SUPFAM" id="SSF52087">
    <property type="entry name" value="CRAL/TRIO domain"/>
    <property type="match status" value="2"/>
</dbReference>
<sequence>MKIKDEDTICEINFTDDFLIQFLRQAKYDTQRAFSHLKNFIKLKRKYSNLFQSVPEYYFSEIPSSKFGTILPLRCPDGCTIVYCQIGLWDPSELSFDDFRRLALMLFIQPLFDPMTQINGFKIIHDFGGTSLKHLRYCTPQDLRFQYHAAIDCIPARYKEIHLVNDSLLLSTLWAIVKQFLSPKIRKRFKNGNNNFDSICTMHRICSRYHVPKGRPSKRKMQALLKAKKRWASEEIELEHQSLHVCENDPDASGNVSSNYENNEVNTYPLNSSELNAATERKLSLLSSHTSAEHVISEQNDPTYVLVDTNNFLTEVLTTREDSSADRFVGSEDMSSEASKTIPQGDETLPFKMKYLPEFVLKKLKEELKETPETKVQSLLEIRKMLRDEQLTSGIDFEEDFLVQYLRHSKYDTGKAFNHIRSMFHIRRKHPRLFDSIPDEFFLTKESTKTIRVLPKRCPEGSTVVIFQHGKYDTNELCVEDFKRLVNFWFIQILRDPMTQINGFKLIHDFKGTTLQHLKCCTPQNLYLFYHISMHCIPARYKEVHVINQSFLVKPCWVALKPVLTEKIKKRVHFHSDVEELFDYFPRSILPAEYGGDLNEKIEDDWPLDSYQENNLNTLVPVVMIITKISEVERCLKNTKGVKLEDEIECLTQD</sequence>
<dbReference type="Gene3D" id="1.20.5.1200">
    <property type="entry name" value="Alpha-tocopherol transfer"/>
    <property type="match status" value="1"/>
</dbReference>
<dbReference type="GO" id="GO:0016020">
    <property type="term" value="C:membrane"/>
    <property type="evidence" value="ECO:0007669"/>
    <property type="project" value="TreeGrafter"/>
</dbReference>
<protein>
    <submittedName>
        <fullName evidence="2">Retinaldehyde-binding protein 1</fullName>
    </submittedName>
</protein>
<gene>
    <name evidence="2" type="primary">Rlbp1</name>
    <name evidence="2" type="ORF">TNCT_175241</name>
</gene>